<evidence type="ECO:0000256" key="6">
    <source>
        <dbReference type="ARBA" id="ARBA00023242"/>
    </source>
</evidence>
<dbReference type="PROSITE" id="PS00028">
    <property type="entry name" value="ZINC_FINGER_C2H2_1"/>
    <property type="match status" value="2"/>
</dbReference>
<organism evidence="10 11">
    <name type="scientific">Mycena citricolor</name>
    <dbReference type="NCBI Taxonomy" id="2018698"/>
    <lineage>
        <taxon>Eukaryota</taxon>
        <taxon>Fungi</taxon>
        <taxon>Dikarya</taxon>
        <taxon>Basidiomycota</taxon>
        <taxon>Agaricomycotina</taxon>
        <taxon>Agaricomycetes</taxon>
        <taxon>Agaricomycetidae</taxon>
        <taxon>Agaricales</taxon>
        <taxon>Marasmiineae</taxon>
        <taxon>Mycenaceae</taxon>
        <taxon>Mycena</taxon>
    </lineage>
</organism>
<comment type="subcellular location">
    <subcellularLocation>
        <location evidence="1">Nucleus</location>
    </subcellularLocation>
</comment>
<feature type="domain" description="C2H2-type" evidence="9">
    <location>
        <begin position="44"/>
        <end position="71"/>
    </location>
</feature>
<keyword evidence="11" id="KW-1185">Reference proteome</keyword>
<feature type="compositionally biased region" description="Polar residues" evidence="8">
    <location>
        <begin position="112"/>
        <end position="136"/>
    </location>
</feature>
<dbReference type="Pfam" id="PF13912">
    <property type="entry name" value="zf-C2H2_6"/>
    <property type="match status" value="1"/>
</dbReference>
<keyword evidence="3" id="KW-0677">Repeat</keyword>
<evidence type="ECO:0000256" key="1">
    <source>
        <dbReference type="ARBA" id="ARBA00004123"/>
    </source>
</evidence>
<proteinExistence type="predicted"/>
<dbReference type="Proteomes" id="UP001295794">
    <property type="component" value="Unassembled WGS sequence"/>
</dbReference>
<dbReference type="InterPro" id="IPR036236">
    <property type="entry name" value="Znf_C2H2_sf"/>
</dbReference>
<evidence type="ECO:0000313" key="11">
    <source>
        <dbReference type="Proteomes" id="UP001295794"/>
    </source>
</evidence>
<dbReference type="PANTHER" id="PTHR24394">
    <property type="entry name" value="ZINC FINGER PROTEIN"/>
    <property type="match status" value="1"/>
</dbReference>
<accession>A0AAD2HZ82</accession>
<dbReference type="GO" id="GO:0000981">
    <property type="term" value="F:DNA-binding transcription factor activity, RNA polymerase II-specific"/>
    <property type="evidence" value="ECO:0007669"/>
    <property type="project" value="TreeGrafter"/>
</dbReference>
<protein>
    <recommendedName>
        <fullName evidence="9">C2H2-type domain-containing protein</fullName>
    </recommendedName>
</protein>
<gene>
    <name evidence="10" type="ORF">MYCIT1_LOCUS36945</name>
</gene>
<feature type="non-terminal residue" evidence="10">
    <location>
        <position position="1"/>
    </location>
</feature>
<evidence type="ECO:0000256" key="4">
    <source>
        <dbReference type="ARBA" id="ARBA00022771"/>
    </source>
</evidence>
<dbReference type="SMART" id="SM00355">
    <property type="entry name" value="ZnF_C2H2"/>
    <property type="match status" value="2"/>
</dbReference>
<sequence>MEIKLPARRSGLGSNVPQDIDLPGAVPSVAPSRASTRRGPRRVHKCQVCHKEFSRPNALRTHMNGHNKLRPFPCGYPHCHRTFSVRSNARRHFKTHKKGASLEVVEDAPVPSSKTQTTPVTSQADSTSELTLTFPYSASAAKPDPHPNSHDLEIHPDQPSPPEKPASNSKISE</sequence>
<evidence type="ECO:0000256" key="8">
    <source>
        <dbReference type="SAM" id="MobiDB-lite"/>
    </source>
</evidence>
<name>A0AAD2HZ82_9AGAR</name>
<evidence type="ECO:0000256" key="3">
    <source>
        <dbReference type="ARBA" id="ARBA00022737"/>
    </source>
</evidence>
<dbReference type="PANTHER" id="PTHR24394:SF29">
    <property type="entry name" value="MYONEURIN"/>
    <property type="match status" value="1"/>
</dbReference>
<dbReference type="EMBL" id="CAVNYO010000478">
    <property type="protein sequence ID" value="CAK5283996.1"/>
    <property type="molecule type" value="Genomic_DNA"/>
</dbReference>
<feature type="region of interest" description="Disordered" evidence="8">
    <location>
        <begin position="106"/>
        <end position="173"/>
    </location>
</feature>
<keyword evidence="2" id="KW-0479">Metal-binding</keyword>
<evidence type="ECO:0000256" key="7">
    <source>
        <dbReference type="PROSITE-ProRule" id="PRU00042"/>
    </source>
</evidence>
<evidence type="ECO:0000259" key="9">
    <source>
        <dbReference type="PROSITE" id="PS50157"/>
    </source>
</evidence>
<dbReference type="SUPFAM" id="SSF57667">
    <property type="entry name" value="beta-beta-alpha zinc fingers"/>
    <property type="match status" value="1"/>
</dbReference>
<dbReference type="Gene3D" id="3.30.160.60">
    <property type="entry name" value="Classic Zinc Finger"/>
    <property type="match status" value="2"/>
</dbReference>
<dbReference type="Pfam" id="PF00096">
    <property type="entry name" value="zf-C2H2"/>
    <property type="match status" value="1"/>
</dbReference>
<feature type="domain" description="C2H2-type" evidence="9">
    <location>
        <begin position="72"/>
        <end position="96"/>
    </location>
</feature>
<dbReference type="AlphaFoldDB" id="A0AAD2HZ82"/>
<keyword evidence="5" id="KW-0862">Zinc</keyword>
<reference evidence="10" key="1">
    <citation type="submission" date="2023-11" db="EMBL/GenBank/DDBJ databases">
        <authorList>
            <person name="De Vega J J."/>
            <person name="De Vega J J."/>
        </authorList>
    </citation>
    <scope>NUCLEOTIDE SEQUENCE</scope>
</reference>
<keyword evidence="4 7" id="KW-0863">Zinc-finger</keyword>
<evidence type="ECO:0000313" key="10">
    <source>
        <dbReference type="EMBL" id="CAK5283996.1"/>
    </source>
</evidence>
<feature type="compositionally biased region" description="Basic and acidic residues" evidence="8">
    <location>
        <begin position="143"/>
        <end position="156"/>
    </location>
</feature>
<comment type="caution">
    <text evidence="10">The sequence shown here is derived from an EMBL/GenBank/DDBJ whole genome shotgun (WGS) entry which is preliminary data.</text>
</comment>
<dbReference type="PROSITE" id="PS50157">
    <property type="entry name" value="ZINC_FINGER_C2H2_2"/>
    <property type="match status" value="2"/>
</dbReference>
<keyword evidence="6" id="KW-0539">Nucleus</keyword>
<dbReference type="GO" id="GO:0005634">
    <property type="term" value="C:nucleus"/>
    <property type="evidence" value="ECO:0007669"/>
    <property type="project" value="UniProtKB-SubCell"/>
</dbReference>
<evidence type="ECO:0000256" key="2">
    <source>
        <dbReference type="ARBA" id="ARBA00022723"/>
    </source>
</evidence>
<dbReference type="InterPro" id="IPR013087">
    <property type="entry name" value="Znf_C2H2_type"/>
</dbReference>
<dbReference type="GO" id="GO:0008270">
    <property type="term" value="F:zinc ion binding"/>
    <property type="evidence" value="ECO:0007669"/>
    <property type="project" value="UniProtKB-KW"/>
</dbReference>
<feature type="region of interest" description="Disordered" evidence="8">
    <location>
        <begin position="1"/>
        <end position="42"/>
    </location>
</feature>
<evidence type="ECO:0000256" key="5">
    <source>
        <dbReference type="ARBA" id="ARBA00022833"/>
    </source>
</evidence>